<dbReference type="Proteomes" id="UP000019763">
    <property type="component" value="Unassembled WGS sequence"/>
</dbReference>
<evidence type="ECO:0000256" key="1">
    <source>
        <dbReference type="SAM" id="MobiDB-lite"/>
    </source>
</evidence>
<organism evidence="2 3">
    <name type="scientific">Gregarina niphandrodes</name>
    <name type="common">Septate eugregarine</name>
    <dbReference type="NCBI Taxonomy" id="110365"/>
    <lineage>
        <taxon>Eukaryota</taxon>
        <taxon>Sar</taxon>
        <taxon>Alveolata</taxon>
        <taxon>Apicomplexa</taxon>
        <taxon>Conoidasida</taxon>
        <taxon>Gregarinasina</taxon>
        <taxon>Eugregarinorida</taxon>
        <taxon>Gregarinidae</taxon>
        <taxon>Gregarina</taxon>
    </lineage>
</organism>
<feature type="region of interest" description="Disordered" evidence="1">
    <location>
        <begin position="83"/>
        <end position="118"/>
    </location>
</feature>
<proteinExistence type="predicted"/>
<dbReference type="RefSeq" id="XP_011130221.1">
    <property type="nucleotide sequence ID" value="XM_011131919.1"/>
</dbReference>
<dbReference type="VEuPathDB" id="CryptoDB:GNI_068450"/>
<feature type="compositionally biased region" description="Basic residues" evidence="1">
    <location>
        <begin position="85"/>
        <end position="100"/>
    </location>
</feature>
<sequence>MSDLLRLRVYLDSSVIDHIDKTIDPRLGVWIFVVKDSYQTISEIEMRSTNCRLPLEAPVKVLLDAQEITICLISSGDGDADRCAHAKRRRHHSTPPKHHTPLSVPFSASPGDEKSTADAAIQRMRKRFRRKDVPDWALSKLPETVLVSDKGIPQSGIEGVTWKVSASKIGWQARFKNERAMFSLDQYEHAEALELARKWLLDQKSLERDNSERAVKDEDSCEESESSFSGDGTKERSQVRGVALCKGSWKARWRDSNGRQRMKTFGPGLQDKLAAEKFIKEVRATLQGKKMQPISVPTTTDFNILSCASEDFFPETSSSSNVLLKQEDTKEVLASLLNG</sequence>
<comment type="caution">
    <text evidence="2">The sequence shown here is derived from an EMBL/GenBank/DDBJ whole genome shotgun (WGS) entry which is preliminary data.</text>
</comment>
<gene>
    <name evidence="2" type="ORF">GNI_068450</name>
</gene>
<feature type="region of interest" description="Disordered" evidence="1">
    <location>
        <begin position="211"/>
        <end position="235"/>
    </location>
</feature>
<dbReference type="EMBL" id="AFNH02000515">
    <property type="protein sequence ID" value="EZG67506.1"/>
    <property type="molecule type" value="Genomic_DNA"/>
</dbReference>
<accession>A0A023B7J4</accession>
<dbReference type="AlphaFoldDB" id="A0A023B7J4"/>
<evidence type="ECO:0000313" key="2">
    <source>
        <dbReference type="EMBL" id="EZG67506.1"/>
    </source>
</evidence>
<name>A0A023B7J4_GRENI</name>
<dbReference type="GeneID" id="22912506"/>
<keyword evidence="3" id="KW-1185">Reference proteome</keyword>
<evidence type="ECO:0000313" key="3">
    <source>
        <dbReference type="Proteomes" id="UP000019763"/>
    </source>
</evidence>
<protein>
    <submittedName>
        <fullName evidence="2">Uncharacterized protein</fullName>
    </submittedName>
</protein>
<reference evidence="2" key="1">
    <citation type="submission" date="2013-12" db="EMBL/GenBank/DDBJ databases">
        <authorList>
            <person name="Omoto C.K."/>
            <person name="Sibley D."/>
            <person name="Venepally P."/>
            <person name="Hadjithomas M."/>
            <person name="Karamycheva S."/>
            <person name="Brunk B."/>
            <person name="Roos D."/>
            <person name="Caler E."/>
            <person name="Lorenzi H."/>
        </authorList>
    </citation>
    <scope>NUCLEOTIDE SEQUENCE</scope>
</reference>